<dbReference type="SUPFAM" id="SSF46977">
    <property type="entry name" value="Succinate dehydrogenase/fumarate reductase flavoprotein C-terminal domain"/>
    <property type="match status" value="1"/>
</dbReference>
<dbReference type="EMBL" id="CP028858">
    <property type="protein sequence ID" value="AWB26553.1"/>
    <property type="molecule type" value="Genomic_DNA"/>
</dbReference>
<evidence type="ECO:0000259" key="11">
    <source>
        <dbReference type="Pfam" id="PF02910"/>
    </source>
</evidence>
<evidence type="ECO:0000256" key="9">
    <source>
        <dbReference type="ARBA" id="ARBA00030386"/>
    </source>
</evidence>
<dbReference type="InterPro" id="IPR027477">
    <property type="entry name" value="Succ_DH/fumarate_Rdtase_cat_sf"/>
</dbReference>
<comment type="cofactor">
    <cofactor evidence="1">
        <name>FAD</name>
        <dbReference type="ChEBI" id="CHEBI:57692"/>
    </cofactor>
</comment>
<gene>
    <name evidence="12" type="ORF">HARCEL1_01910</name>
</gene>
<evidence type="ECO:0000256" key="3">
    <source>
        <dbReference type="ARBA" id="ARBA00008562"/>
    </source>
</evidence>
<comment type="pathway">
    <text evidence="2">Cofactor biosynthesis; NAD(+) biosynthesis; iminoaspartate from L-aspartate (oxidase route): step 1/1.</text>
</comment>
<keyword evidence="13" id="KW-1185">Reference proteome</keyword>
<dbReference type="PANTHER" id="PTHR42716">
    <property type="entry name" value="L-ASPARTATE OXIDASE"/>
    <property type="match status" value="1"/>
</dbReference>
<dbReference type="KEGG" id="harc:HARCEL1_01910"/>
<feature type="domain" description="Fumarate reductase/succinate dehydrogenase flavoprotein-like C-terminal" evidence="11">
    <location>
        <begin position="404"/>
        <end position="479"/>
    </location>
</feature>
<dbReference type="InterPro" id="IPR036188">
    <property type="entry name" value="FAD/NAD-bd_sf"/>
</dbReference>
<dbReference type="InterPro" id="IPR015939">
    <property type="entry name" value="Fum_Rdtase/Succ_DH_flav-like_C"/>
</dbReference>
<dbReference type="Gene3D" id="3.90.700.10">
    <property type="entry name" value="Succinate dehydrogenase/fumarate reductase flavoprotein, catalytic domain"/>
    <property type="match status" value="1"/>
</dbReference>
<evidence type="ECO:0000259" key="10">
    <source>
        <dbReference type="Pfam" id="PF00890"/>
    </source>
</evidence>
<proteinExistence type="inferred from homology"/>
<dbReference type="SUPFAM" id="SSF51905">
    <property type="entry name" value="FAD/NAD(P)-binding domain"/>
    <property type="match status" value="1"/>
</dbReference>
<dbReference type="Proteomes" id="UP000244727">
    <property type="component" value="Chromosome"/>
</dbReference>
<accession>A0A2R4WYE4</accession>
<dbReference type="InterPro" id="IPR037099">
    <property type="entry name" value="Fum_R/Succ_DH_flav-like_C_sf"/>
</dbReference>
<keyword evidence="8" id="KW-0560">Oxidoreductase</keyword>
<evidence type="ECO:0000256" key="5">
    <source>
        <dbReference type="ARBA" id="ARBA00022630"/>
    </source>
</evidence>
<dbReference type="GO" id="GO:0009435">
    <property type="term" value="P:NAD+ biosynthetic process"/>
    <property type="evidence" value="ECO:0007669"/>
    <property type="project" value="UniProtKB-UniPathway"/>
</dbReference>
<dbReference type="GO" id="GO:0008734">
    <property type="term" value="F:L-aspartate oxidase activity"/>
    <property type="evidence" value="ECO:0007669"/>
    <property type="project" value="UniProtKB-EC"/>
</dbReference>
<dbReference type="PRINTS" id="PR00368">
    <property type="entry name" value="FADPNR"/>
</dbReference>
<comment type="similarity">
    <text evidence="3">Belongs to the FAD-dependent oxidoreductase 2 family. NadB subfamily.</text>
</comment>
<evidence type="ECO:0000256" key="6">
    <source>
        <dbReference type="ARBA" id="ARBA00022642"/>
    </source>
</evidence>
<feature type="domain" description="FAD-dependent oxidoreductase 2 FAD-binding" evidence="10">
    <location>
        <begin position="4"/>
        <end position="361"/>
    </location>
</feature>
<keyword evidence="6" id="KW-0662">Pyridine nucleotide biosynthesis</keyword>
<dbReference type="RefSeq" id="WP_108380922.1">
    <property type="nucleotide sequence ID" value="NZ_CP028858.1"/>
</dbReference>
<dbReference type="Pfam" id="PF00890">
    <property type="entry name" value="FAD_binding_2"/>
    <property type="match status" value="1"/>
</dbReference>
<dbReference type="InterPro" id="IPR005288">
    <property type="entry name" value="NadB"/>
</dbReference>
<dbReference type="PANTHER" id="PTHR42716:SF2">
    <property type="entry name" value="L-ASPARTATE OXIDASE, CHLOROPLASTIC"/>
    <property type="match status" value="1"/>
</dbReference>
<evidence type="ECO:0000313" key="13">
    <source>
        <dbReference type="Proteomes" id="UP000244727"/>
    </source>
</evidence>
<organism evidence="12 13">
    <name type="scientific">Halococcoides cellulosivorans</name>
    <dbReference type="NCBI Taxonomy" id="1679096"/>
    <lineage>
        <taxon>Archaea</taxon>
        <taxon>Methanobacteriati</taxon>
        <taxon>Methanobacteriota</taxon>
        <taxon>Stenosarchaea group</taxon>
        <taxon>Halobacteria</taxon>
        <taxon>Halobacteriales</taxon>
        <taxon>Haloarculaceae</taxon>
        <taxon>Halococcoides</taxon>
    </lineage>
</organism>
<dbReference type="GeneID" id="36511223"/>
<keyword evidence="7" id="KW-0274">FAD</keyword>
<dbReference type="UniPathway" id="UPA00253">
    <property type="reaction ID" value="UER00326"/>
</dbReference>
<evidence type="ECO:0000256" key="1">
    <source>
        <dbReference type="ARBA" id="ARBA00001974"/>
    </source>
</evidence>
<dbReference type="Pfam" id="PF02910">
    <property type="entry name" value="Succ_DH_flav_C"/>
    <property type="match status" value="1"/>
</dbReference>
<sequence>MSRVLVIGSGIAGCAAALGAARAGSDVDLVTTATEPRDTATWWAQGGIAVPREDERAFVEDIVTASDGTADRATVESLVGDARAAVEDVLVETAGVDFDRDGEEYDFSHEAGHARPRVLHVDAATGQSIEQRLFETVARRSAVTVRTDTAALDLLVGASGVGGAVLEGREPIRAGGTVLATGGIGGLYPETTNPPGATGDGIAMAAQAGADLADLPFVQFHPTVYLDGETLLVSEAVRGAGAVLWNADGERFMPSVHPDAELAPRDVVARAVARERDRTGRVTLDVSAIPFRAEFPGLADRLADRGVDPDAGIPVGPAQHFLCGGIAVDERGRTSVPGLFAAGECARTGVHGANRLASTSLLEGLVWGLRAGRAAAGSEARPAPDPSLPTRDPDLPAAFAAEKRRRLQQIVGEHLGIERSPAGLKRAVSALGRLRGELDAYTRTRSSRSLNQLYSATITAESIARAARATDSVGTHRLEATRAD</sequence>
<evidence type="ECO:0000313" key="12">
    <source>
        <dbReference type="EMBL" id="AWB26553.1"/>
    </source>
</evidence>
<dbReference type="AlphaFoldDB" id="A0A2R4WYE4"/>
<evidence type="ECO:0000256" key="2">
    <source>
        <dbReference type="ARBA" id="ARBA00004950"/>
    </source>
</evidence>
<dbReference type="SUPFAM" id="SSF56425">
    <property type="entry name" value="Succinate dehydrogenase/fumarate reductase flavoprotein, catalytic domain"/>
    <property type="match status" value="1"/>
</dbReference>
<dbReference type="EC" id="1.4.3.16" evidence="4"/>
<name>A0A2R4WYE4_9EURY</name>
<evidence type="ECO:0000256" key="8">
    <source>
        <dbReference type="ARBA" id="ARBA00023002"/>
    </source>
</evidence>
<reference evidence="12 13" key="1">
    <citation type="submission" date="2018-04" db="EMBL/GenBank/DDBJ databases">
        <title>Halococcoides cellulosivorans gen. nov., sp. nov., an extremely halophilic cellulose-utilizing haloarchaeon from hypersaline lakes.</title>
        <authorList>
            <person name="Sorokin D.Y."/>
            <person name="Toshchakov S.V."/>
            <person name="Samarov N.I."/>
            <person name="Korzhenkov A."/>
            <person name="Kublanov I.V."/>
        </authorList>
    </citation>
    <scope>NUCLEOTIDE SEQUENCE [LARGE SCALE GENOMIC DNA]</scope>
    <source>
        <strain evidence="12 13">HArcel1</strain>
    </source>
</reference>
<dbReference type="Gene3D" id="1.20.58.100">
    <property type="entry name" value="Fumarate reductase/succinate dehydrogenase flavoprotein-like, C-terminal domain"/>
    <property type="match status" value="1"/>
</dbReference>
<dbReference type="Gene3D" id="3.50.50.60">
    <property type="entry name" value="FAD/NAD(P)-binding domain"/>
    <property type="match status" value="1"/>
</dbReference>
<keyword evidence="5" id="KW-0285">Flavoprotein</keyword>
<evidence type="ECO:0000256" key="7">
    <source>
        <dbReference type="ARBA" id="ARBA00022827"/>
    </source>
</evidence>
<protein>
    <recommendedName>
        <fullName evidence="4">L-aspartate oxidase</fullName>
        <ecNumber evidence="4">1.4.3.16</ecNumber>
    </recommendedName>
    <alternativeName>
        <fullName evidence="9">Quinolinate synthase B</fullName>
    </alternativeName>
</protein>
<evidence type="ECO:0000256" key="4">
    <source>
        <dbReference type="ARBA" id="ARBA00012173"/>
    </source>
</evidence>
<dbReference type="InterPro" id="IPR003953">
    <property type="entry name" value="FAD-dep_OxRdtase_2_FAD-bd"/>
</dbReference>